<feature type="coiled-coil region" evidence="1">
    <location>
        <begin position="34"/>
        <end position="61"/>
    </location>
</feature>
<keyword evidence="1" id="KW-0175">Coiled coil</keyword>
<dbReference type="EMBL" id="WHWC01000009">
    <property type="protein sequence ID" value="KAG8376398.1"/>
    <property type="molecule type" value="Genomic_DNA"/>
</dbReference>
<dbReference type="Proteomes" id="UP000826271">
    <property type="component" value="Unassembled WGS sequence"/>
</dbReference>
<protein>
    <submittedName>
        <fullName evidence="3">Uncharacterized protein</fullName>
    </submittedName>
</protein>
<dbReference type="AlphaFoldDB" id="A0AAV6X1R5"/>
<organism evidence="3 4">
    <name type="scientific">Buddleja alternifolia</name>
    <dbReference type="NCBI Taxonomy" id="168488"/>
    <lineage>
        <taxon>Eukaryota</taxon>
        <taxon>Viridiplantae</taxon>
        <taxon>Streptophyta</taxon>
        <taxon>Embryophyta</taxon>
        <taxon>Tracheophyta</taxon>
        <taxon>Spermatophyta</taxon>
        <taxon>Magnoliopsida</taxon>
        <taxon>eudicotyledons</taxon>
        <taxon>Gunneridae</taxon>
        <taxon>Pentapetalae</taxon>
        <taxon>asterids</taxon>
        <taxon>lamiids</taxon>
        <taxon>Lamiales</taxon>
        <taxon>Scrophulariaceae</taxon>
        <taxon>Buddlejeae</taxon>
        <taxon>Buddleja</taxon>
    </lineage>
</organism>
<proteinExistence type="predicted"/>
<evidence type="ECO:0000313" key="4">
    <source>
        <dbReference type="Proteomes" id="UP000826271"/>
    </source>
</evidence>
<reference evidence="3" key="1">
    <citation type="submission" date="2019-10" db="EMBL/GenBank/DDBJ databases">
        <authorList>
            <person name="Zhang R."/>
            <person name="Pan Y."/>
            <person name="Wang J."/>
            <person name="Ma R."/>
            <person name="Yu S."/>
        </authorList>
    </citation>
    <scope>NUCLEOTIDE SEQUENCE</scope>
    <source>
        <strain evidence="3">LA-IB0</strain>
        <tissue evidence="3">Leaf</tissue>
    </source>
</reference>
<evidence type="ECO:0000256" key="1">
    <source>
        <dbReference type="SAM" id="Coils"/>
    </source>
</evidence>
<gene>
    <name evidence="3" type="ORF">BUALT_Bualt09G0059300</name>
</gene>
<keyword evidence="4" id="KW-1185">Reference proteome</keyword>
<sequence length="105" mass="11579">MGKGITPTQFNRGSSTRSTQETDTLKEQVRDEVREEFCEKMDEMEAKVSQSQAQVEILLSLLDPSALRAFHAASSARGKSSHVDLSDGQAKCKLMEKANDSEVTD</sequence>
<feature type="region of interest" description="Disordered" evidence="2">
    <location>
        <begin position="1"/>
        <end position="28"/>
    </location>
</feature>
<evidence type="ECO:0000313" key="3">
    <source>
        <dbReference type="EMBL" id="KAG8376398.1"/>
    </source>
</evidence>
<comment type="caution">
    <text evidence="3">The sequence shown here is derived from an EMBL/GenBank/DDBJ whole genome shotgun (WGS) entry which is preliminary data.</text>
</comment>
<feature type="compositionally biased region" description="Polar residues" evidence="2">
    <location>
        <begin position="1"/>
        <end position="22"/>
    </location>
</feature>
<accession>A0AAV6X1R5</accession>
<evidence type="ECO:0000256" key="2">
    <source>
        <dbReference type="SAM" id="MobiDB-lite"/>
    </source>
</evidence>
<name>A0AAV6X1R5_9LAMI</name>